<reference evidence="1" key="1">
    <citation type="submission" date="2015-11" db="EMBL/GenBank/DDBJ databases">
        <title>De novo transcriptome assembly of four potential Pierce s Disease insect vectors from Arizona vineyards.</title>
        <authorList>
            <person name="Tassone E.E."/>
        </authorList>
    </citation>
    <scope>NUCLEOTIDE SEQUENCE</scope>
</reference>
<evidence type="ECO:0000313" key="1">
    <source>
        <dbReference type="EMBL" id="JAT21170.1"/>
    </source>
</evidence>
<protein>
    <submittedName>
        <fullName evidence="1">Uncharacterized protein</fullName>
    </submittedName>
</protein>
<evidence type="ECO:0000313" key="2">
    <source>
        <dbReference type="EMBL" id="JAT31689.1"/>
    </source>
</evidence>
<accession>A0A1B6LBX0</accession>
<dbReference type="EMBL" id="GEBQ01008288">
    <property type="protein sequence ID" value="JAT31689.1"/>
    <property type="molecule type" value="Transcribed_RNA"/>
</dbReference>
<name>A0A1B6LBX0_9HEMI</name>
<dbReference type="EMBL" id="GEBQ01018807">
    <property type="protein sequence ID" value="JAT21170.1"/>
    <property type="molecule type" value="Transcribed_RNA"/>
</dbReference>
<gene>
    <name evidence="2" type="ORF">g.2391</name>
    <name evidence="1" type="ORF">g.2393</name>
</gene>
<feature type="non-terminal residue" evidence="1">
    <location>
        <position position="1"/>
    </location>
</feature>
<dbReference type="AlphaFoldDB" id="A0A1B6LBX0"/>
<proteinExistence type="predicted"/>
<sequence>DSQEVVGERRHQLCERMCDTDQPCAQYCESCPAGHSQPLEDQCCLTPLISQLPVLTPMSDQLAVLNSLPTNTQLPVLTPANYKLPLLTPMSKKIPVLTPISEEFQKLP</sequence>
<organism evidence="1">
    <name type="scientific">Graphocephala atropunctata</name>
    <dbReference type="NCBI Taxonomy" id="36148"/>
    <lineage>
        <taxon>Eukaryota</taxon>
        <taxon>Metazoa</taxon>
        <taxon>Ecdysozoa</taxon>
        <taxon>Arthropoda</taxon>
        <taxon>Hexapoda</taxon>
        <taxon>Insecta</taxon>
        <taxon>Pterygota</taxon>
        <taxon>Neoptera</taxon>
        <taxon>Paraneoptera</taxon>
        <taxon>Hemiptera</taxon>
        <taxon>Auchenorrhyncha</taxon>
        <taxon>Membracoidea</taxon>
        <taxon>Cicadellidae</taxon>
        <taxon>Cicadellinae</taxon>
        <taxon>Cicadellini</taxon>
        <taxon>Graphocephala</taxon>
    </lineage>
</organism>